<reference evidence="2" key="1">
    <citation type="submission" date="2021-12" db="EMBL/GenBank/DDBJ databases">
        <authorList>
            <person name="King R."/>
        </authorList>
    </citation>
    <scope>NUCLEOTIDE SEQUENCE</scope>
</reference>
<dbReference type="Pfam" id="PF15715">
    <property type="entry name" value="PAF"/>
    <property type="match status" value="1"/>
</dbReference>
<dbReference type="AlphaFoldDB" id="A0A9P0FMJ0"/>
<organism evidence="2 3">
    <name type="scientific">Brassicogethes aeneus</name>
    <name type="common">Rape pollen beetle</name>
    <name type="synonym">Meligethes aeneus</name>
    <dbReference type="NCBI Taxonomy" id="1431903"/>
    <lineage>
        <taxon>Eukaryota</taxon>
        <taxon>Metazoa</taxon>
        <taxon>Ecdysozoa</taxon>
        <taxon>Arthropoda</taxon>
        <taxon>Hexapoda</taxon>
        <taxon>Insecta</taxon>
        <taxon>Pterygota</taxon>
        <taxon>Neoptera</taxon>
        <taxon>Endopterygota</taxon>
        <taxon>Coleoptera</taxon>
        <taxon>Polyphaga</taxon>
        <taxon>Cucujiformia</taxon>
        <taxon>Nitidulidae</taxon>
        <taxon>Meligethinae</taxon>
        <taxon>Brassicogethes</taxon>
    </lineage>
</organism>
<gene>
    <name evidence="2" type="ORF">MELIAE_LOCUS10999</name>
</gene>
<dbReference type="InterPro" id="IPR031444">
    <property type="entry name" value="PCNA-AF_dom"/>
</dbReference>
<evidence type="ECO:0000313" key="2">
    <source>
        <dbReference type="EMBL" id="CAH0561479.1"/>
    </source>
</evidence>
<protein>
    <recommendedName>
        <fullName evidence="1">PCNA-associated factor histone-like domain-containing protein</fullName>
    </recommendedName>
</protein>
<dbReference type="OrthoDB" id="6781920at2759"/>
<proteinExistence type="predicted"/>
<accession>A0A9P0FMJ0</accession>
<keyword evidence="3" id="KW-1185">Reference proteome</keyword>
<sequence length="108" mass="12246">MEVLELAVEKVPKKAAVEVAQGQGRLANVQEEVGYKIIYRDNRLGVAAQRETPTWQKPITNFFNMPPKIKLEGETSENQEVLGENMEVVNEVTIKTEVDEENKENCEN</sequence>
<name>A0A9P0FMJ0_BRAAE</name>
<feature type="domain" description="PCNA-associated factor histone-like" evidence="1">
    <location>
        <begin position="48"/>
        <end position="102"/>
    </location>
</feature>
<evidence type="ECO:0000313" key="3">
    <source>
        <dbReference type="Proteomes" id="UP001154078"/>
    </source>
</evidence>
<dbReference type="Proteomes" id="UP001154078">
    <property type="component" value="Chromosome 7"/>
</dbReference>
<evidence type="ECO:0000259" key="1">
    <source>
        <dbReference type="Pfam" id="PF15715"/>
    </source>
</evidence>
<dbReference type="EMBL" id="OV121138">
    <property type="protein sequence ID" value="CAH0561479.1"/>
    <property type="molecule type" value="Genomic_DNA"/>
</dbReference>